<accession>A0ACC1JH51</accession>
<reference evidence="1" key="1">
    <citation type="submission" date="2022-07" db="EMBL/GenBank/DDBJ databases">
        <title>Phylogenomic reconstructions and comparative analyses of Kickxellomycotina fungi.</title>
        <authorList>
            <person name="Reynolds N.K."/>
            <person name="Stajich J.E."/>
            <person name="Barry K."/>
            <person name="Grigoriev I.V."/>
            <person name="Crous P."/>
            <person name="Smith M.E."/>
        </authorList>
    </citation>
    <scope>NUCLEOTIDE SEQUENCE</scope>
    <source>
        <strain evidence="1">NRRL 5244</strain>
    </source>
</reference>
<dbReference type="EMBL" id="JANBPW010000055">
    <property type="protein sequence ID" value="KAJ1951130.1"/>
    <property type="molecule type" value="Genomic_DNA"/>
</dbReference>
<keyword evidence="2" id="KW-1185">Reference proteome</keyword>
<organism evidence="1 2">
    <name type="scientific">Linderina macrospora</name>
    <dbReference type="NCBI Taxonomy" id="4868"/>
    <lineage>
        <taxon>Eukaryota</taxon>
        <taxon>Fungi</taxon>
        <taxon>Fungi incertae sedis</taxon>
        <taxon>Zoopagomycota</taxon>
        <taxon>Kickxellomycotina</taxon>
        <taxon>Kickxellomycetes</taxon>
        <taxon>Kickxellales</taxon>
        <taxon>Kickxellaceae</taxon>
        <taxon>Linderina</taxon>
    </lineage>
</organism>
<sequence length="216" mass="24159">MTTAMWLDEVKTTMKELRITSAREPGAIRALVKCLKGSLKNAVIACDPKMLNELYEIIKCERDDESYKRSIELALQNGSYFDKVEAIQVTREAKALLKLLGNNERAAGYLWRCCKPPLIAITPEQLCGILVDFDYEIKMEQRMPKKENAPRSTTTSAKTAASQRSAPPAKNSSDSTSHDDDPMARAYKRMVASRELTFDATTGKLIVHTKNPKGTQ</sequence>
<evidence type="ECO:0000313" key="1">
    <source>
        <dbReference type="EMBL" id="KAJ1951130.1"/>
    </source>
</evidence>
<gene>
    <name evidence="1" type="ORF">FBU59_000341</name>
</gene>
<name>A0ACC1JH51_9FUNG</name>
<dbReference type="Proteomes" id="UP001150603">
    <property type="component" value="Unassembled WGS sequence"/>
</dbReference>
<protein>
    <submittedName>
        <fullName evidence="1">Uncharacterized protein</fullName>
    </submittedName>
</protein>
<evidence type="ECO:0000313" key="2">
    <source>
        <dbReference type="Proteomes" id="UP001150603"/>
    </source>
</evidence>
<proteinExistence type="predicted"/>
<comment type="caution">
    <text evidence="1">The sequence shown here is derived from an EMBL/GenBank/DDBJ whole genome shotgun (WGS) entry which is preliminary data.</text>
</comment>